<keyword evidence="2" id="KW-0472">Membrane</keyword>
<feature type="chain" id="PRO_5047383420" evidence="3">
    <location>
        <begin position="26"/>
        <end position="347"/>
    </location>
</feature>
<dbReference type="RefSeq" id="WP_379081174.1">
    <property type="nucleotide sequence ID" value="NZ_JBHTKI010000003.1"/>
</dbReference>
<keyword evidence="3" id="KW-0732">Signal</keyword>
<feature type="region of interest" description="Disordered" evidence="1">
    <location>
        <begin position="141"/>
        <end position="197"/>
    </location>
</feature>
<sequence length="347" mass="38690">MKKQIIPYAVVATLTFSSATMTAQAIEPDEASANFPTVVDWSETDWNIYLEENFGTTLDDYDTVTELEADIGPPVNLSTLGNADLSDPNVLDIMERYNLTAEELILFLDAYDNVEDIYFLGDLEGALEEEGFEVVDVDEPATDEDQDQGADEPATDEDQDQGTDEPATDEDQDQGTDEPATDEDQDQGTDEPATDEEPEYAFDMSQLEEVYLTPLGWTLDEFSGYVEDNYDMSLTDFESFEELENTVGPVLNDERLQDILDSYGLTPEEYRELLADYGETPEDYNFVYELEEALDYYTSEEAANADTETGGEMPETATDSLLMTLVGVGAAAAGAFMLYRRRPQGER</sequence>
<name>A0ABW3L7A9_9BACL</name>
<dbReference type="NCBIfam" id="TIGR04383">
    <property type="entry name" value="acidic_w_LPXTA"/>
    <property type="match status" value="1"/>
</dbReference>
<keyword evidence="2" id="KW-0812">Transmembrane</keyword>
<dbReference type="InterPro" id="IPR030832">
    <property type="entry name" value="Acidic_LPXTA"/>
</dbReference>
<keyword evidence="5" id="KW-1185">Reference proteome</keyword>
<evidence type="ECO:0000313" key="5">
    <source>
        <dbReference type="Proteomes" id="UP001597109"/>
    </source>
</evidence>
<feature type="transmembrane region" description="Helical" evidence="2">
    <location>
        <begin position="321"/>
        <end position="339"/>
    </location>
</feature>
<comment type="caution">
    <text evidence="4">The sequence shown here is derived from an EMBL/GenBank/DDBJ whole genome shotgun (WGS) entry which is preliminary data.</text>
</comment>
<keyword evidence="2" id="KW-1133">Transmembrane helix</keyword>
<accession>A0ABW3L7A9</accession>
<gene>
    <name evidence="4" type="ORF">ACFQ1X_02175</name>
</gene>
<protein>
    <submittedName>
        <fullName evidence="4">Processed acidic surface protein</fullName>
    </submittedName>
</protein>
<feature type="signal peptide" evidence="3">
    <location>
        <begin position="1"/>
        <end position="25"/>
    </location>
</feature>
<organism evidence="4 5">
    <name type="scientific">Metaplanococcus flavidus</name>
    <dbReference type="NCBI Taxonomy" id="569883"/>
    <lineage>
        <taxon>Bacteria</taxon>
        <taxon>Bacillati</taxon>
        <taxon>Bacillota</taxon>
        <taxon>Bacilli</taxon>
        <taxon>Bacillales</taxon>
        <taxon>Caryophanaceae</taxon>
        <taxon>Metaplanococcus</taxon>
    </lineage>
</organism>
<dbReference type="Proteomes" id="UP001597109">
    <property type="component" value="Unassembled WGS sequence"/>
</dbReference>
<evidence type="ECO:0000256" key="2">
    <source>
        <dbReference type="SAM" id="Phobius"/>
    </source>
</evidence>
<evidence type="ECO:0000256" key="3">
    <source>
        <dbReference type="SAM" id="SignalP"/>
    </source>
</evidence>
<proteinExistence type="predicted"/>
<evidence type="ECO:0000313" key="4">
    <source>
        <dbReference type="EMBL" id="MFD1030244.1"/>
    </source>
</evidence>
<reference evidence="5" key="1">
    <citation type="journal article" date="2019" name="Int. J. Syst. Evol. Microbiol.">
        <title>The Global Catalogue of Microorganisms (GCM) 10K type strain sequencing project: providing services to taxonomists for standard genome sequencing and annotation.</title>
        <authorList>
            <consortium name="The Broad Institute Genomics Platform"/>
            <consortium name="The Broad Institute Genome Sequencing Center for Infectious Disease"/>
            <person name="Wu L."/>
            <person name="Ma J."/>
        </authorList>
    </citation>
    <scope>NUCLEOTIDE SEQUENCE [LARGE SCALE GENOMIC DNA]</scope>
    <source>
        <strain evidence="5">CCUG 56756</strain>
    </source>
</reference>
<evidence type="ECO:0000256" key="1">
    <source>
        <dbReference type="SAM" id="MobiDB-lite"/>
    </source>
</evidence>
<dbReference type="EMBL" id="JBHTKI010000003">
    <property type="protein sequence ID" value="MFD1030244.1"/>
    <property type="molecule type" value="Genomic_DNA"/>
</dbReference>